<gene>
    <name evidence="11" type="ORF">H9871_02130</name>
</gene>
<comment type="catalytic activity">
    <reaction evidence="8">
        <text>L-methionine + H2O = methanethiol + 2-oxobutanoate + NH4(+)</text>
        <dbReference type="Rhea" id="RHEA:23800"/>
        <dbReference type="ChEBI" id="CHEBI:15377"/>
        <dbReference type="ChEBI" id="CHEBI:16007"/>
        <dbReference type="ChEBI" id="CHEBI:16763"/>
        <dbReference type="ChEBI" id="CHEBI:28938"/>
        <dbReference type="ChEBI" id="CHEBI:57844"/>
        <dbReference type="EC" id="4.4.1.11"/>
    </reaction>
    <physiologicalReaction direction="left-to-right" evidence="8">
        <dbReference type="Rhea" id="RHEA:23801"/>
    </physiologicalReaction>
</comment>
<dbReference type="Proteomes" id="UP000824151">
    <property type="component" value="Unassembled WGS sequence"/>
</dbReference>
<dbReference type="Pfam" id="PF01053">
    <property type="entry name" value="Cys_Met_Meta_PP"/>
    <property type="match status" value="1"/>
</dbReference>
<dbReference type="Gene3D" id="3.40.640.10">
    <property type="entry name" value="Type I PLP-dependent aspartate aminotransferase-like (Major domain)"/>
    <property type="match status" value="1"/>
</dbReference>
<comment type="caution">
    <text evidence="11">The sequence shown here is derived from an EMBL/GenBank/DDBJ whole genome shotgun (WGS) entry which is preliminary data.</text>
</comment>
<dbReference type="CDD" id="cd00614">
    <property type="entry name" value="CGS_like"/>
    <property type="match status" value="1"/>
</dbReference>
<keyword evidence="4 9" id="KW-0663">Pyridoxal phosphate</keyword>
<dbReference type="PANTHER" id="PTHR43797:SF2">
    <property type="entry name" value="HOMOCYSTEINE_CYSTEINE SYNTHASE"/>
    <property type="match status" value="1"/>
</dbReference>
<dbReference type="GO" id="GO:0006535">
    <property type="term" value="P:cysteine biosynthetic process from serine"/>
    <property type="evidence" value="ECO:0007669"/>
    <property type="project" value="TreeGrafter"/>
</dbReference>
<accession>A0A9D1US78</accession>
<evidence type="ECO:0000313" key="11">
    <source>
        <dbReference type="EMBL" id="HIW98921.1"/>
    </source>
</evidence>
<dbReference type="InterPro" id="IPR006235">
    <property type="entry name" value="OAc-hSer/O-AcSer_sulfhydrylase"/>
</dbReference>
<evidence type="ECO:0000256" key="5">
    <source>
        <dbReference type="ARBA" id="ARBA00047175"/>
    </source>
</evidence>
<keyword evidence="3" id="KW-0808">Transferase</keyword>
<organism evidence="11 12">
    <name type="scientific">Candidatus Nesterenkonia stercoripullorum</name>
    <dbReference type="NCBI Taxonomy" id="2838701"/>
    <lineage>
        <taxon>Bacteria</taxon>
        <taxon>Bacillati</taxon>
        <taxon>Actinomycetota</taxon>
        <taxon>Actinomycetes</taxon>
        <taxon>Micrococcales</taxon>
        <taxon>Micrococcaceae</taxon>
        <taxon>Nesterenkonia</taxon>
    </lineage>
</organism>
<evidence type="ECO:0000256" key="8">
    <source>
        <dbReference type="ARBA" id="ARBA00052699"/>
    </source>
</evidence>
<dbReference type="AlphaFoldDB" id="A0A9D1US78"/>
<keyword evidence="11" id="KW-0032">Aminotransferase</keyword>
<reference evidence="11" key="1">
    <citation type="journal article" date="2021" name="PeerJ">
        <title>Extensive microbial diversity within the chicken gut microbiome revealed by metagenomics and culture.</title>
        <authorList>
            <person name="Gilroy R."/>
            <person name="Ravi A."/>
            <person name="Getino M."/>
            <person name="Pursley I."/>
            <person name="Horton D.L."/>
            <person name="Alikhan N.F."/>
            <person name="Baker D."/>
            <person name="Gharbi K."/>
            <person name="Hall N."/>
            <person name="Watson M."/>
            <person name="Adriaenssens E.M."/>
            <person name="Foster-Nyarko E."/>
            <person name="Jarju S."/>
            <person name="Secka A."/>
            <person name="Antonio M."/>
            <person name="Oren A."/>
            <person name="Chaudhuri R.R."/>
            <person name="La Ragione R."/>
            <person name="Hildebrand F."/>
            <person name="Pallen M.J."/>
        </authorList>
    </citation>
    <scope>NUCLEOTIDE SEQUENCE</scope>
    <source>
        <strain evidence="11">ChiHejej3B27-3195</strain>
    </source>
</reference>
<dbReference type="GO" id="GO:0008483">
    <property type="term" value="F:transaminase activity"/>
    <property type="evidence" value="ECO:0007669"/>
    <property type="project" value="UniProtKB-KW"/>
</dbReference>
<dbReference type="InterPro" id="IPR015424">
    <property type="entry name" value="PyrdxlP-dep_Trfase"/>
</dbReference>
<dbReference type="EMBL" id="DXGD01000080">
    <property type="protein sequence ID" value="HIW98921.1"/>
    <property type="molecule type" value="Genomic_DNA"/>
</dbReference>
<evidence type="ECO:0000256" key="7">
    <source>
        <dbReference type="ARBA" id="ARBA00048780"/>
    </source>
</evidence>
<comment type="catalytic activity">
    <reaction evidence="7">
        <text>L-homocysteine + H2O = 2-oxobutanoate + hydrogen sulfide + NH4(+) + H(+)</text>
        <dbReference type="Rhea" id="RHEA:14501"/>
        <dbReference type="ChEBI" id="CHEBI:15377"/>
        <dbReference type="ChEBI" id="CHEBI:15378"/>
        <dbReference type="ChEBI" id="CHEBI:16763"/>
        <dbReference type="ChEBI" id="CHEBI:28938"/>
        <dbReference type="ChEBI" id="CHEBI:29919"/>
        <dbReference type="ChEBI" id="CHEBI:58199"/>
        <dbReference type="EC" id="4.4.1.2"/>
    </reaction>
    <physiologicalReaction direction="left-to-right" evidence="7">
        <dbReference type="Rhea" id="RHEA:14502"/>
    </physiologicalReaction>
</comment>
<dbReference type="GO" id="GO:0005737">
    <property type="term" value="C:cytoplasm"/>
    <property type="evidence" value="ECO:0007669"/>
    <property type="project" value="TreeGrafter"/>
</dbReference>
<dbReference type="EC" id="4.4.1.2" evidence="5"/>
<protein>
    <recommendedName>
        <fullName evidence="5">homocysteine desulfhydrase</fullName>
        <ecNumber evidence="5">4.4.1.2</ecNumber>
    </recommendedName>
    <alternativeName>
        <fullName evidence="6">Homocysteine desulfhydrase</fullName>
    </alternativeName>
</protein>
<dbReference type="SUPFAM" id="SSF53383">
    <property type="entry name" value="PLP-dependent transferases"/>
    <property type="match status" value="1"/>
</dbReference>
<sequence>MQTRSGLDGAPIAAPVHPPVHLSAAYQFTSLAHAREVFAQREAGFTYSRTGNPTVGLLERRLAALEGGAGAVATSSGQAAVALTLLALAGRSGQSPDGEAHAAAPAGHVVAGDRIYGGTADLLNDSLAEAGIEVTWVDSKDPEAWRAAVTPRTRVFLVESIGNPHGDLADIPVLAEVARASGVALVVDNTLATPYLCRPGELGADIVVHSVTKYLTGNGTTLAGAVVDTGRFDPAAQPERWPQFTAPRRRFGGRSLVELAGNHGALLHLLRAQLLNDLGPTLAPWNAQQALEGIETLDIRMDRHCRNAEALAQRLCDHPAVTSVSYPGLPGSAWEQIAQRDFSHGVGAVLSFELRGDIAAVEQFFAGLKLFVLGANLGDGSSMATHPAWTTHCRLTDDLRARSGITDHTVRLAVGREDLEDLWADLDAALTLALPTSAKEAA</sequence>
<dbReference type="PANTHER" id="PTHR43797">
    <property type="entry name" value="HOMOCYSTEINE/CYSTEINE SYNTHASE"/>
    <property type="match status" value="1"/>
</dbReference>
<dbReference type="GO" id="GO:0003961">
    <property type="term" value="F:O-acetylhomoserine aminocarboxypropyltransferase activity"/>
    <property type="evidence" value="ECO:0007669"/>
    <property type="project" value="TreeGrafter"/>
</dbReference>
<dbReference type="GO" id="GO:0047982">
    <property type="term" value="F:homocysteine desulfhydrase activity"/>
    <property type="evidence" value="ECO:0007669"/>
    <property type="project" value="UniProtKB-EC"/>
</dbReference>
<evidence type="ECO:0000313" key="12">
    <source>
        <dbReference type="Proteomes" id="UP000824151"/>
    </source>
</evidence>
<dbReference type="GO" id="GO:0018826">
    <property type="term" value="F:methionine gamma-lyase activity"/>
    <property type="evidence" value="ECO:0007669"/>
    <property type="project" value="UniProtKB-EC"/>
</dbReference>
<feature type="modified residue" description="N6-(pyridoxal phosphate)lysine" evidence="9">
    <location>
        <position position="213"/>
    </location>
</feature>
<evidence type="ECO:0000256" key="1">
    <source>
        <dbReference type="ARBA" id="ARBA00001933"/>
    </source>
</evidence>
<evidence type="ECO:0000256" key="9">
    <source>
        <dbReference type="PIRSR" id="PIRSR001434-2"/>
    </source>
</evidence>
<comment type="cofactor">
    <cofactor evidence="1 10">
        <name>pyridoxal 5'-phosphate</name>
        <dbReference type="ChEBI" id="CHEBI:597326"/>
    </cofactor>
</comment>
<comment type="similarity">
    <text evidence="2 10">Belongs to the trans-sulfuration enzymes family.</text>
</comment>
<dbReference type="InterPro" id="IPR015422">
    <property type="entry name" value="PyrdxlP-dep_Trfase_small"/>
</dbReference>
<dbReference type="GO" id="GO:0030170">
    <property type="term" value="F:pyridoxal phosphate binding"/>
    <property type="evidence" value="ECO:0007669"/>
    <property type="project" value="InterPro"/>
</dbReference>
<evidence type="ECO:0000256" key="10">
    <source>
        <dbReference type="RuleBase" id="RU362118"/>
    </source>
</evidence>
<name>A0A9D1US78_9MICC</name>
<evidence type="ECO:0000256" key="2">
    <source>
        <dbReference type="ARBA" id="ARBA00009077"/>
    </source>
</evidence>
<dbReference type="InterPro" id="IPR015421">
    <property type="entry name" value="PyrdxlP-dep_Trfase_major"/>
</dbReference>
<dbReference type="Gene3D" id="3.90.1150.10">
    <property type="entry name" value="Aspartate Aminotransferase, domain 1"/>
    <property type="match status" value="1"/>
</dbReference>
<proteinExistence type="inferred from homology"/>
<dbReference type="InterPro" id="IPR000277">
    <property type="entry name" value="Cys/Met-Metab_PyrdxlP-dep_enz"/>
</dbReference>
<dbReference type="FunFam" id="3.40.640.10:FF:000046">
    <property type="entry name" value="Cystathionine gamma-lyase"/>
    <property type="match status" value="1"/>
</dbReference>
<evidence type="ECO:0000256" key="6">
    <source>
        <dbReference type="ARBA" id="ARBA00047199"/>
    </source>
</evidence>
<dbReference type="GO" id="GO:0004124">
    <property type="term" value="F:cysteine synthase activity"/>
    <property type="evidence" value="ECO:0007669"/>
    <property type="project" value="TreeGrafter"/>
</dbReference>
<reference evidence="11" key="2">
    <citation type="submission" date="2021-04" db="EMBL/GenBank/DDBJ databases">
        <authorList>
            <person name="Gilroy R."/>
        </authorList>
    </citation>
    <scope>NUCLEOTIDE SEQUENCE</scope>
    <source>
        <strain evidence="11">ChiHejej3B27-3195</strain>
    </source>
</reference>
<dbReference type="PIRSF" id="PIRSF001434">
    <property type="entry name" value="CGS"/>
    <property type="match status" value="1"/>
</dbReference>
<evidence type="ECO:0000256" key="4">
    <source>
        <dbReference type="ARBA" id="ARBA00022898"/>
    </source>
</evidence>
<dbReference type="GO" id="GO:0071269">
    <property type="term" value="P:L-homocysteine biosynthetic process"/>
    <property type="evidence" value="ECO:0007669"/>
    <property type="project" value="TreeGrafter"/>
</dbReference>
<evidence type="ECO:0000256" key="3">
    <source>
        <dbReference type="ARBA" id="ARBA00022679"/>
    </source>
</evidence>
<dbReference type="GO" id="GO:0019346">
    <property type="term" value="P:transsulfuration"/>
    <property type="evidence" value="ECO:0007669"/>
    <property type="project" value="InterPro"/>
</dbReference>